<dbReference type="Gene3D" id="3.40.50.1000">
    <property type="entry name" value="HAD superfamily/HAD-like"/>
    <property type="match status" value="1"/>
</dbReference>
<evidence type="ECO:0000313" key="2">
    <source>
        <dbReference type="Proteomes" id="UP000001882"/>
    </source>
</evidence>
<dbReference type="InterPro" id="IPR023214">
    <property type="entry name" value="HAD_sf"/>
</dbReference>
<organism evidence="1 2">
    <name type="scientific">Methanocella paludicola (strain DSM 17711 / JCM 13418 / NBRC 101707 / SANAE)</name>
    <dbReference type="NCBI Taxonomy" id="304371"/>
    <lineage>
        <taxon>Archaea</taxon>
        <taxon>Methanobacteriati</taxon>
        <taxon>Methanobacteriota</taxon>
        <taxon>Stenosarchaea group</taxon>
        <taxon>Methanomicrobia</taxon>
        <taxon>Methanocellales</taxon>
        <taxon>Methanocellaceae</taxon>
        <taxon>Methanocella</taxon>
    </lineage>
</organism>
<gene>
    <name evidence="1" type="ordered locus">MCP_1605</name>
</gene>
<dbReference type="InterPro" id="IPR016769">
    <property type="entry name" value="Phage_SP01_Orf1"/>
</dbReference>
<dbReference type="InParanoid" id="D1YZ05"/>
<dbReference type="OrthoDB" id="384868at2157"/>
<dbReference type="SUPFAM" id="SSF56784">
    <property type="entry name" value="HAD-like"/>
    <property type="match status" value="1"/>
</dbReference>
<evidence type="ECO:0000313" key="1">
    <source>
        <dbReference type="EMBL" id="BAI61677.1"/>
    </source>
</evidence>
<dbReference type="RefSeq" id="WP_012900356.1">
    <property type="nucleotide sequence ID" value="NC_013665.1"/>
</dbReference>
<evidence type="ECO:0008006" key="3">
    <source>
        <dbReference type="Google" id="ProtNLM"/>
    </source>
</evidence>
<reference evidence="2" key="3">
    <citation type="journal article" date="2011" name="PLoS ONE">
        <title>Genome sequence of a mesophilic hydrogenotrophic methanogen Methanocella paludicola, the first cultivated representative of the order Methanocellales.</title>
        <authorList>
            <person name="Sakai S."/>
            <person name="Takaki Y."/>
            <person name="Shimamura S."/>
            <person name="Sekine M."/>
            <person name="Tajima T."/>
            <person name="Kosugi H."/>
            <person name="Ichikawa N."/>
            <person name="Tasumi E."/>
            <person name="Hiraki A.T."/>
            <person name="Shimizu A."/>
            <person name="Kato Y."/>
            <person name="Nishiko R."/>
            <person name="Mori K."/>
            <person name="Fujita N."/>
            <person name="Imachi H."/>
            <person name="Takai K."/>
        </authorList>
    </citation>
    <scope>NUCLEOTIDE SEQUENCE [LARGE SCALE GENOMIC DNA]</scope>
    <source>
        <strain evidence="2">DSM 17711 / JCM 13418 / NBRC 101707 / SANAE</strain>
    </source>
</reference>
<dbReference type="STRING" id="304371.MCP_1605"/>
<dbReference type="AlphaFoldDB" id="D1YZ05"/>
<dbReference type="Proteomes" id="UP000001882">
    <property type="component" value="Chromosome"/>
</dbReference>
<reference evidence="1 2" key="2">
    <citation type="journal article" date="2008" name="Int. J. Syst. Evol. Microbiol.">
        <title>Methanocella paludicola gen. nov., sp. nov., a methane-producing archaeon, the first isolate of the lineage 'Rice Cluster I', and proposal of the new archaeal order Methanocellales ord. nov.</title>
        <authorList>
            <person name="Sakai S."/>
            <person name="Imachi H."/>
            <person name="Hanada S."/>
            <person name="Ohashi A."/>
            <person name="Harada H."/>
            <person name="Kamagata Y."/>
        </authorList>
    </citation>
    <scope>NUCLEOTIDE SEQUENCE [LARGE SCALE GENOMIC DNA]</scope>
    <source>
        <strain evidence="2">DSM 17711 / JCM 13418 / NBRC 101707 / SANAE</strain>
    </source>
</reference>
<accession>D1YZ05</accession>
<proteinExistence type="predicted"/>
<dbReference type="InterPro" id="IPR036412">
    <property type="entry name" value="HAD-like_sf"/>
</dbReference>
<name>D1YZ05_METPS</name>
<reference evidence="1 2" key="1">
    <citation type="journal article" date="2007" name="Appl. Environ. Microbiol.">
        <title>Isolation of key methanogens for global methane emission from rice paddy fields: a novel isolate affiliated with the clone cluster rice cluster I.</title>
        <authorList>
            <person name="Sakai S."/>
            <person name="Imachi H."/>
            <person name="Sekiguchi Y."/>
            <person name="Ohashi A."/>
            <person name="Harada H."/>
            <person name="Kamagata Y."/>
        </authorList>
    </citation>
    <scope>NUCLEOTIDE SEQUENCE [LARGE SCALE GENOMIC DNA]</scope>
    <source>
        <strain evidence="2">DSM 17711 / JCM 13418 / NBRC 101707 / SANAE</strain>
    </source>
</reference>
<sequence>MAIFAIDFDGTIVIDKYPGIGEPIPEAIDTIREIKKLGHKIIIWSCRVDPQLSEMRDFLIFNRIPFDHINENCPAKIAYYNNDTRKIGADYYIDDKMIGTWTWQDVLSIATKYANKKN</sequence>
<dbReference type="GeneID" id="8681526"/>
<dbReference type="EMBL" id="AP011532">
    <property type="protein sequence ID" value="BAI61677.1"/>
    <property type="molecule type" value="Genomic_DNA"/>
</dbReference>
<protein>
    <recommendedName>
        <fullName evidence="3">Hydrolase</fullName>
    </recommendedName>
</protein>
<keyword evidence="2" id="KW-1185">Reference proteome</keyword>
<dbReference type="PIRSF" id="PIRSF020079">
    <property type="entry name" value="UCP020079"/>
    <property type="match status" value="1"/>
</dbReference>
<dbReference type="KEGG" id="mpd:MCP_1605"/>
<dbReference type="eggNOG" id="arCOG01213">
    <property type="taxonomic scope" value="Archaea"/>
</dbReference>